<dbReference type="Proteomes" id="UP000657385">
    <property type="component" value="Unassembled WGS sequence"/>
</dbReference>
<evidence type="ECO:0000256" key="1">
    <source>
        <dbReference type="SAM" id="SignalP"/>
    </source>
</evidence>
<dbReference type="AlphaFoldDB" id="A0A931B532"/>
<gene>
    <name evidence="2" type="ORF">I2501_25420</name>
</gene>
<evidence type="ECO:0008006" key="4">
    <source>
        <dbReference type="Google" id="ProtNLM"/>
    </source>
</evidence>
<name>A0A931B532_9ACTN</name>
<feature type="signal peptide" evidence="1">
    <location>
        <begin position="1"/>
        <end position="22"/>
    </location>
</feature>
<accession>A0A931B532</accession>
<organism evidence="2 3">
    <name type="scientific">Streptacidiphilus fuscans</name>
    <dbReference type="NCBI Taxonomy" id="2789292"/>
    <lineage>
        <taxon>Bacteria</taxon>
        <taxon>Bacillati</taxon>
        <taxon>Actinomycetota</taxon>
        <taxon>Actinomycetes</taxon>
        <taxon>Kitasatosporales</taxon>
        <taxon>Streptomycetaceae</taxon>
        <taxon>Streptacidiphilus</taxon>
    </lineage>
</organism>
<keyword evidence="1" id="KW-0732">Signal</keyword>
<protein>
    <recommendedName>
        <fullName evidence="4">Secreted protein</fullName>
    </recommendedName>
</protein>
<keyword evidence="3" id="KW-1185">Reference proteome</keyword>
<evidence type="ECO:0000313" key="3">
    <source>
        <dbReference type="Proteomes" id="UP000657385"/>
    </source>
</evidence>
<dbReference type="EMBL" id="JADPRT010000011">
    <property type="protein sequence ID" value="MBF9071365.1"/>
    <property type="molecule type" value="Genomic_DNA"/>
</dbReference>
<reference evidence="2" key="1">
    <citation type="submission" date="2020-11" db="EMBL/GenBank/DDBJ databases">
        <title>Isolation and identification of active actinomycetes.</title>
        <authorList>
            <person name="Yu B."/>
        </authorList>
    </citation>
    <scope>NUCLEOTIDE SEQUENCE</scope>
    <source>
        <strain evidence="2">NEAU-YB345</strain>
    </source>
</reference>
<sequence>MKKRLAALLAVLTLALSASLFASGTASATDGRFCRSPISADGLQVETCVSHDEDPGTWGEVHTWGTNNTSINLCVELVDANQNLVPNSRSCSVQQGNGLGFGDGGFQETPEMWNLPSGTYYAIAYFTSPTYWYGGESPPIQF</sequence>
<proteinExistence type="predicted"/>
<comment type="caution">
    <text evidence="2">The sequence shown here is derived from an EMBL/GenBank/DDBJ whole genome shotgun (WGS) entry which is preliminary data.</text>
</comment>
<feature type="chain" id="PRO_5038474090" description="Secreted protein" evidence="1">
    <location>
        <begin position="23"/>
        <end position="142"/>
    </location>
</feature>
<evidence type="ECO:0000313" key="2">
    <source>
        <dbReference type="EMBL" id="MBF9071365.1"/>
    </source>
</evidence>
<dbReference type="RefSeq" id="WP_196196513.1">
    <property type="nucleotide sequence ID" value="NZ_JADPRT010000011.1"/>
</dbReference>